<proteinExistence type="predicted"/>
<organism evidence="2 3">
    <name type="scientific">Pseudoalteromonas luteoviolacea</name>
    <dbReference type="NCBI Taxonomy" id="43657"/>
    <lineage>
        <taxon>Bacteria</taxon>
        <taxon>Pseudomonadati</taxon>
        <taxon>Pseudomonadota</taxon>
        <taxon>Gammaproteobacteria</taxon>
        <taxon>Alteromonadales</taxon>
        <taxon>Pseudoalteromonadaceae</taxon>
        <taxon>Pseudoalteromonas</taxon>
    </lineage>
</organism>
<evidence type="ECO:0000256" key="1">
    <source>
        <dbReference type="SAM" id="Coils"/>
    </source>
</evidence>
<gene>
    <name evidence="2" type="ORF">JF50_03275</name>
</gene>
<dbReference type="RefSeq" id="WP_039608090.1">
    <property type="nucleotide sequence ID" value="NZ_JWIC01000004.1"/>
</dbReference>
<feature type="coiled-coil region" evidence="1">
    <location>
        <begin position="5"/>
        <end position="32"/>
    </location>
</feature>
<dbReference type="EMBL" id="JWIC01000004">
    <property type="protein sequence ID" value="KID57788.1"/>
    <property type="molecule type" value="Genomic_DNA"/>
</dbReference>
<comment type="caution">
    <text evidence="2">The sequence shown here is derived from an EMBL/GenBank/DDBJ whole genome shotgun (WGS) entry which is preliminary data.</text>
</comment>
<protein>
    <submittedName>
        <fullName evidence="2">Prephenate dehydrogenase</fullName>
    </submittedName>
</protein>
<dbReference type="OrthoDB" id="7067468at2"/>
<keyword evidence="1" id="KW-0175">Coiled coil</keyword>
<sequence length="97" mass="11091">MQAIIEKLNENLKVVYRQALDADKKLDELQQQGHGKFTSLFTKDAGFGFEAKRFKPYVLDVAADVDALSQSEQLDEDKLKKTVFKLQQLLQLLATFK</sequence>
<evidence type="ECO:0000313" key="3">
    <source>
        <dbReference type="Proteomes" id="UP000031327"/>
    </source>
</evidence>
<accession>A0A0C1MSI9</accession>
<dbReference type="AlphaFoldDB" id="A0A0C1MSI9"/>
<name>A0A0C1MSI9_9GAMM</name>
<evidence type="ECO:0000313" key="2">
    <source>
        <dbReference type="EMBL" id="KID57788.1"/>
    </source>
</evidence>
<dbReference type="Proteomes" id="UP000031327">
    <property type="component" value="Unassembled WGS sequence"/>
</dbReference>
<reference evidence="2 3" key="1">
    <citation type="submission" date="2014-12" db="EMBL/GenBank/DDBJ databases">
        <title>Draft Genome Sequence of Pseudoalteromonas luteoviolacea HI1.</title>
        <authorList>
            <person name="Asahina A.Y."/>
            <person name="Hadfield M.G."/>
        </authorList>
    </citation>
    <scope>NUCLEOTIDE SEQUENCE [LARGE SCALE GENOMIC DNA]</scope>
    <source>
        <strain evidence="2 3">HI1</strain>
    </source>
</reference>